<evidence type="ECO:0000256" key="2">
    <source>
        <dbReference type="SAM" id="MobiDB-lite"/>
    </source>
</evidence>
<organism evidence="3">
    <name type="scientific">viral metagenome</name>
    <dbReference type="NCBI Taxonomy" id="1070528"/>
    <lineage>
        <taxon>unclassified sequences</taxon>
        <taxon>metagenomes</taxon>
        <taxon>organismal metagenomes</taxon>
    </lineage>
</organism>
<dbReference type="PANTHER" id="PTHR10381">
    <property type="entry name" value="ATP-DEPENDENT CLP PROTEASE PROTEOLYTIC SUBUNIT"/>
    <property type="match status" value="1"/>
</dbReference>
<reference evidence="3" key="1">
    <citation type="journal article" date="2020" name="Nature">
        <title>Giant virus diversity and host interactions through global metagenomics.</title>
        <authorList>
            <person name="Schulz F."/>
            <person name="Roux S."/>
            <person name="Paez-Espino D."/>
            <person name="Jungbluth S."/>
            <person name="Walsh D.A."/>
            <person name="Denef V.J."/>
            <person name="McMahon K.D."/>
            <person name="Konstantinidis K.T."/>
            <person name="Eloe-Fadrosh E.A."/>
            <person name="Kyrpides N.C."/>
            <person name="Woyke T."/>
        </authorList>
    </citation>
    <scope>NUCLEOTIDE SEQUENCE</scope>
    <source>
        <strain evidence="3">GVMAG-S-1016704-121</strain>
    </source>
</reference>
<dbReference type="InterPro" id="IPR029045">
    <property type="entry name" value="ClpP/crotonase-like_dom_sf"/>
</dbReference>
<name>A0A6C0LVN9_9ZZZZ</name>
<feature type="region of interest" description="Disordered" evidence="2">
    <location>
        <begin position="1"/>
        <end position="58"/>
    </location>
</feature>
<dbReference type="EMBL" id="MN740563">
    <property type="protein sequence ID" value="QHU33821.1"/>
    <property type="molecule type" value="Genomic_DNA"/>
</dbReference>
<evidence type="ECO:0008006" key="4">
    <source>
        <dbReference type="Google" id="ProtNLM"/>
    </source>
</evidence>
<dbReference type="AlphaFoldDB" id="A0A6C0LVN9"/>
<evidence type="ECO:0000256" key="1">
    <source>
        <dbReference type="ARBA" id="ARBA00007039"/>
    </source>
</evidence>
<dbReference type="PANTHER" id="PTHR10381:SF11">
    <property type="entry name" value="ATP-DEPENDENT CLP PROTEASE PROTEOLYTIC SUBUNIT, MITOCHONDRIAL"/>
    <property type="match status" value="1"/>
</dbReference>
<dbReference type="GO" id="GO:0009368">
    <property type="term" value="C:endopeptidase Clp complex"/>
    <property type="evidence" value="ECO:0007669"/>
    <property type="project" value="TreeGrafter"/>
</dbReference>
<feature type="compositionally biased region" description="Acidic residues" evidence="2">
    <location>
        <begin position="46"/>
        <end position="58"/>
    </location>
</feature>
<feature type="compositionally biased region" description="Basic and acidic residues" evidence="2">
    <location>
        <begin position="27"/>
        <end position="38"/>
    </location>
</feature>
<dbReference type="GO" id="GO:0051117">
    <property type="term" value="F:ATPase binding"/>
    <property type="evidence" value="ECO:0007669"/>
    <property type="project" value="TreeGrafter"/>
</dbReference>
<dbReference type="Gene3D" id="3.90.226.10">
    <property type="entry name" value="2-enoyl-CoA Hydratase, Chain A, domain 1"/>
    <property type="match status" value="1"/>
</dbReference>
<dbReference type="GO" id="GO:0004252">
    <property type="term" value="F:serine-type endopeptidase activity"/>
    <property type="evidence" value="ECO:0007669"/>
    <property type="project" value="InterPro"/>
</dbReference>
<dbReference type="SUPFAM" id="SSF52096">
    <property type="entry name" value="ClpP/crotonase"/>
    <property type="match status" value="1"/>
</dbReference>
<sequence length="238" mass="26698">MLYKSNTYVSARKRKYGNIENIDNVENADKKTNDDNNSKSKKKSGDDDDDDDDDEESDTEVYVMGTSVYYSTSVSTKNTGKLRKALHKATQTAINSNYGLHAPYVSLYIHSCGGDLFAGFSAFSLIRRNVIPVVTIADGYVASAATFLLLAGSYRYIVPSSHVLIHQLSTGGYGKFQEIEDDYKNCKRIMERMHALYKEETWLPSAILKKLLKSELDLTDDKCVKYGIVNELLPTELL</sequence>
<evidence type="ECO:0000313" key="3">
    <source>
        <dbReference type="EMBL" id="QHU33821.1"/>
    </source>
</evidence>
<dbReference type="Pfam" id="PF00574">
    <property type="entry name" value="CLP_protease"/>
    <property type="match status" value="1"/>
</dbReference>
<dbReference type="PRINTS" id="PR00127">
    <property type="entry name" value="CLPPROTEASEP"/>
</dbReference>
<protein>
    <recommendedName>
        <fullName evidence="4">Protease</fullName>
    </recommendedName>
</protein>
<dbReference type="GO" id="GO:0004176">
    <property type="term" value="F:ATP-dependent peptidase activity"/>
    <property type="evidence" value="ECO:0007669"/>
    <property type="project" value="InterPro"/>
</dbReference>
<accession>A0A6C0LVN9</accession>
<dbReference type="GO" id="GO:0006515">
    <property type="term" value="P:protein quality control for misfolded or incompletely synthesized proteins"/>
    <property type="evidence" value="ECO:0007669"/>
    <property type="project" value="TreeGrafter"/>
</dbReference>
<dbReference type="InterPro" id="IPR001907">
    <property type="entry name" value="ClpP"/>
</dbReference>
<proteinExistence type="inferred from homology"/>
<comment type="similarity">
    <text evidence="1">Belongs to the peptidase S14 family.</text>
</comment>
<dbReference type="InterPro" id="IPR023562">
    <property type="entry name" value="ClpP/TepA"/>
</dbReference>